<keyword evidence="1" id="KW-1133">Transmembrane helix</keyword>
<gene>
    <name evidence="2" type="ORF">H9L15_11275</name>
</gene>
<keyword evidence="1" id="KW-0472">Membrane</keyword>
<feature type="transmembrane region" description="Helical" evidence="1">
    <location>
        <begin position="111"/>
        <end position="132"/>
    </location>
</feature>
<proteinExistence type="predicted"/>
<protein>
    <submittedName>
        <fullName evidence="2">DUF4383 domain-containing protein</fullName>
    </submittedName>
</protein>
<feature type="transmembrane region" description="Helical" evidence="1">
    <location>
        <begin position="7"/>
        <end position="27"/>
    </location>
</feature>
<name>A0ABX6SYQ1_9SPHN</name>
<accession>A0ABX6SYQ1</accession>
<reference evidence="2 3" key="1">
    <citation type="submission" date="2020-08" db="EMBL/GenBank/DDBJ databases">
        <title>Genome sequence of Sphingomonas daechungensis KACC 18115T.</title>
        <authorList>
            <person name="Hyun D.-W."/>
            <person name="Bae J.-W."/>
        </authorList>
    </citation>
    <scope>NUCLEOTIDE SEQUENCE [LARGE SCALE GENOMIC DNA]</scope>
    <source>
        <strain evidence="2 3">KACC 18115</strain>
    </source>
</reference>
<keyword evidence="3" id="KW-1185">Reference proteome</keyword>
<evidence type="ECO:0000313" key="2">
    <source>
        <dbReference type="EMBL" id="QNP42709.1"/>
    </source>
</evidence>
<dbReference type="RefSeq" id="WP_187714141.1">
    <property type="nucleotide sequence ID" value="NZ_BAABJC010000001.1"/>
</dbReference>
<keyword evidence="1" id="KW-0812">Transmembrane</keyword>
<organism evidence="2 3">
    <name type="scientific">Sphingomonas daechungensis</name>
    <dbReference type="NCBI Taxonomy" id="1176646"/>
    <lineage>
        <taxon>Bacteria</taxon>
        <taxon>Pseudomonadati</taxon>
        <taxon>Pseudomonadota</taxon>
        <taxon>Alphaproteobacteria</taxon>
        <taxon>Sphingomonadales</taxon>
        <taxon>Sphingomonadaceae</taxon>
        <taxon>Sphingomonas</taxon>
    </lineage>
</organism>
<feature type="transmembrane region" description="Helical" evidence="1">
    <location>
        <begin position="47"/>
        <end position="64"/>
    </location>
</feature>
<dbReference type="Proteomes" id="UP000516134">
    <property type="component" value="Chromosome"/>
</dbReference>
<evidence type="ECO:0000313" key="3">
    <source>
        <dbReference type="Proteomes" id="UP000516134"/>
    </source>
</evidence>
<feature type="transmembrane region" description="Helical" evidence="1">
    <location>
        <begin position="76"/>
        <end position="99"/>
    </location>
</feature>
<dbReference type="Pfam" id="PF14325">
    <property type="entry name" value="DUF4383"/>
    <property type="match status" value="1"/>
</dbReference>
<evidence type="ECO:0000256" key="1">
    <source>
        <dbReference type="SAM" id="Phobius"/>
    </source>
</evidence>
<dbReference type="EMBL" id="CP060780">
    <property type="protein sequence ID" value="QNP42709.1"/>
    <property type="molecule type" value="Genomic_DNA"/>
</dbReference>
<sequence>MEKFVRLMGWAYALLFVGVTALGYMPPLMDHDGYLFGLFKLQWWDDALHLGSGIWAAWAAWKSYDATRTYFRIFGPLYFLDGVCGLLTGMGYLDLGIILHGPADLPLETRIAANIPHIAIGGFAIIVGYLIARRRGAGSEPATA</sequence>